<protein>
    <recommendedName>
        <fullName evidence="5">FlgO domain-containing protein</fullName>
    </recommendedName>
</protein>
<accession>A0A080NJK2</accession>
<dbReference type="AlphaFoldDB" id="A0A080NJK2"/>
<evidence type="ECO:0000256" key="1">
    <source>
        <dbReference type="SAM" id="SignalP"/>
    </source>
</evidence>
<organism evidence="3 4">
    <name type="scientific">Delftia acidovorans</name>
    <name type="common">Pseudomonas acidovorans</name>
    <name type="synonym">Comamonas acidovorans</name>
    <dbReference type="NCBI Taxonomy" id="80866"/>
    <lineage>
        <taxon>Bacteria</taxon>
        <taxon>Pseudomonadati</taxon>
        <taxon>Pseudomonadota</taxon>
        <taxon>Betaproteobacteria</taxon>
        <taxon>Burkholderiales</taxon>
        <taxon>Comamonadaceae</taxon>
        <taxon>Delftia</taxon>
    </lineage>
</organism>
<evidence type="ECO:0000313" key="4">
    <source>
        <dbReference type="Proteomes" id="UP000594778"/>
    </source>
</evidence>
<proteinExistence type="predicted"/>
<evidence type="ECO:0000313" key="2">
    <source>
        <dbReference type="EMBL" id="MDX4951910.1"/>
    </source>
</evidence>
<dbReference type="GeneID" id="24114075"/>
<dbReference type="Proteomes" id="UP001287445">
    <property type="component" value="Unassembled WGS sequence"/>
</dbReference>
<reference evidence="2" key="2">
    <citation type="submission" date="2023-11" db="EMBL/GenBank/DDBJ databases">
        <title>Identification and selenium tolerance of Delftia acidovorans R3-25.</title>
        <authorList>
            <person name="Zhang S."/>
            <person name="Liu Y."/>
            <person name="Guo Y."/>
        </authorList>
    </citation>
    <scope>NUCLEOTIDE SEQUENCE</scope>
    <source>
        <strain evidence="2">R3-25</strain>
    </source>
</reference>
<dbReference type="RefSeq" id="WP_012202759.1">
    <property type="nucleotide sequence ID" value="NZ_CAGKLB010000020.1"/>
</dbReference>
<gene>
    <name evidence="3" type="ORF">I6G66_18860</name>
    <name evidence="2" type="ORF">SGN30_00610</name>
</gene>
<dbReference type="PROSITE" id="PS51257">
    <property type="entry name" value="PROKAR_LIPOPROTEIN"/>
    <property type="match status" value="1"/>
</dbReference>
<feature type="chain" id="PRO_5015028461" description="FlgO domain-containing protein" evidence="1">
    <location>
        <begin position="26"/>
        <end position="179"/>
    </location>
</feature>
<evidence type="ECO:0000313" key="3">
    <source>
        <dbReference type="EMBL" id="QPS06369.1"/>
    </source>
</evidence>
<keyword evidence="1" id="KW-0732">Signal</keyword>
<sequence length="179" mass="19411">MRSFKSAGGLALAGLCLALAGCVNAPMTSYFEATAQPKIGAAGHWDSVANDVVAKTLETLQKTGIERTTPVHVALPAEPSQFDKGFRELIITKLVQSGVTVMQQPAQAQLQVSYGAQVVRHGKRLPNPELVLTTTVVRNNQYLARKTDVYYLEKSDAVLFTAEDERPEFPAKNLKVVGQ</sequence>
<dbReference type="EMBL" id="JAWWMZ010000001">
    <property type="protein sequence ID" value="MDX4951910.1"/>
    <property type="molecule type" value="Genomic_DNA"/>
</dbReference>
<dbReference type="EMBL" id="CP065668">
    <property type="protein sequence ID" value="QPS06369.1"/>
    <property type="molecule type" value="Genomic_DNA"/>
</dbReference>
<reference evidence="3 4" key="1">
    <citation type="submission" date="2020-12" db="EMBL/GenBank/DDBJ databases">
        <title>FDA dAtabase for Regulatory Grade micrObial Sequences (FDA-ARGOS): Supporting development and validation of Infectious Disease Dx tests.</title>
        <authorList>
            <person name="Sproer C."/>
            <person name="Gronow S."/>
            <person name="Severitt S."/>
            <person name="Schroder I."/>
            <person name="Tallon L."/>
            <person name="Sadzewicz L."/>
            <person name="Zhao X."/>
            <person name="Boylan J."/>
            <person name="Ott S."/>
            <person name="Bowen H."/>
            <person name="Vavikolanu K."/>
            <person name="Mehta A."/>
            <person name="Aluvathingal J."/>
            <person name="Nadendla S."/>
            <person name="Lowell S."/>
            <person name="Myers T."/>
            <person name="Yan Y."/>
            <person name="Sichtig H."/>
        </authorList>
    </citation>
    <scope>NUCLEOTIDE SEQUENCE [LARGE SCALE GENOMIC DNA]</scope>
    <source>
        <strain evidence="3 4">FDAARGOS_909</strain>
    </source>
</reference>
<dbReference type="Proteomes" id="UP000594778">
    <property type="component" value="Chromosome"/>
</dbReference>
<name>A0A080NJK2_DELAC</name>
<dbReference type="OMA" id="HHWDVLA"/>
<evidence type="ECO:0008006" key="5">
    <source>
        <dbReference type="Google" id="ProtNLM"/>
    </source>
</evidence>
<feature type="signal peptide" evidence="1">
    <location>
        <begin position="1"/>
        <end position="25"/>
    </location>
</feature>